<name>E4PS14_MARAH</name>
<accession>E4PS14</accession>
<dbReference type="HOGENOM" id="CLU_3312409_0_0_6"/>
<geneLocation type="plasmid" evidence="1 2">
    <name>pHP-187</name>
</geneLocation>
<dbReference type="Proteomes" id="UP000007077">
    <property type="component" value="Plasmid pHP-187"/>
</dbReference>
<protein>
    <submittedName>
        <fullName evidence="1">Uncharacterized protein</fullName>
    </submittedName>
</protein>
<keyword evidence="1" id="KW-0614">Plasmid</keyword>
<evidence type="ECO:0000313" key="1">
    <source>
        <dbReference type="EMBL" id="ADQ00049.1"/>
    </source>
</evidence>
<gene>
    <name evidence="1" type="ordered locus">HP15_p187g52</name>
</gene>
<dbReference type="EMBL" id="CP001980">
    <property type="protein sequence ID" value="ADQ00049.1"/>
    <property type="molecule type" value="Genomic_DNA"/>
</dbReference>
<evidence type="ECO:0000313" key="2">
    <source>
        <dbReference type="Proteomes" id="UP000007077"/>
    </source>
</evidence>
<organism evidence="1 2">
    <name type="scientific">Marinobacter adhaerens (strain DSM 23420 / HP15)</name>
    <dbReference type="NCBI Taxonomy" id="225937"/>
    <lineage>
        <taxon>Bacteria</taxon>
        <taxon>Pseudomonadati</taxon>
        <taxon>Pseudomonadota</taxon>
        <taxon>Gammaproteobacteria</taxon>
        <taxon>Pseudomonadales</taxon>
        <taxon>Marinobacteraceae</taxon>
        <taxon>Marinobacter</taxon>
    </lineage>
</organism>
<dbReference type="KEGG" id="mad:HP15_p187g52"/>
<reference evidence="2" key="2">
    <citation type="submission" date="2010-02" db="EMBL/GenBank/DDBJ databases">
        <title>Complete genome sequence of Marinobacter adhaerens type strain (HP15).</title>
        <authorList>
            <person name="Gaerdes A.A.M."/>
            <person name="Kaeppel E."/>
            <person name="Shezad A."/>
            <person name="Seebah S."/>
            <person name="Teeling H."/>
            <person name="Yarza P."/>
            <person name="Gloeckner F.O."/>
            <person name="Ullrich M.S."/>
        </authorList>
    </citation>
    <scope>NUCLEOTIDE SEQUENCE [LARGE SCALE GENOMIC DNA]</scope>
    <source>
        <strain evidence="2">DSM 23420 / HP15</strain>
        <plasmid evidence="2">Plasmid pHP-187</plasmid>
    </source>
</reference>
<reference evidence="1 2" key="1">
    <citation type="journal article" date="2010" name="Stand. Genomic Sci.">
        <title>Complete genome sequence of Marinobacter adhaerens type strain (HP15), a diatom-interacting marine microorganism.</title>
        <authorList>
            <person name="Gardes A."/>
            <person name="Kaeppel E."/>
            <person name="Shehzad A."/>
            <person name="Seebah S."/>
            <person name="Teeling H."/>
            <person name="Yarza P."/>
            <person name="Glockner F.O."/>
            <person name="Grossart H.P."/>
            <person name="Ullrich M.S."/>
        </authorList>
    </citation>
    <scope>NUCLEOTIDE SEQUENCE [LARGE SCALE GENOMIC DNA]</scope>
    <source>
        <strain evidence="2">DSM 23420 / HP15</strain>
        <plasmid evidence="2">Plasmid pHP-187</plasmid>
    </source>
</reference>
<dbReference type="AlphaFoldDB" id="E4PS14"/>
<proteinExistence type="predicted"/>
<sequence>MGKQLSNRCYLKFSLIEKNEYFKRDGLKAVYKNLESGMK</sequence>